<dbReference type="Pfam" id="PF01740">
    <property type="entry name" value="STAS"/>
    <property type="match status" value="1"/>
</dbReference>
<proteinExistence type="predicted"/>
<accession>A0AA88V3L5</accession>
<name>A0AA88V3L5_9ASTE</name>
<dbReference type="Proteomes" id="UP001188597">
    <property type="component" value="Unassembled WGS sequence"/>
</dbReference>
<evidence type="ECO:0000313" key="2">
    <source>
        <dbReference type="EMBL" id="KAK3001182.1"/>
    </source>
</evidence>
<reference evidence="2" key="1">
    <citation type="submission" date="2022-12" db="EMBL/GenBank/DDBJ databases">
        <title>Draft genome assemblies for two species of Escallonia (Escalloniales).</title>
        <authorList>
            <person name="Chanderbali A."/>
            <person name="Dervinis C."/>
            <person name="Anghel I."/>
            <person name="Soltis D."/>
            <person name="Soltis P."/>
            <person name="Zapata F."/>
        </authorList>
    </citation>
    <scope>NUCLEOTIDE SEQUENCE</scope>
    <source>
        <strain evidence="2">UCBG64.0493</strain>
        <tissue evidence="2">Leaf</tissue>
    </source>
</reference>
<gene>
    <name evidence="2" type="ORF">RJ639_020856</name>
</gene>
<sequence length="112" mass="12590">MSPVTDIDTSGVHALEELRRSLQKRDVQNDIFAWNTTNAVPRVTVSFKISLYRNGPIYRFLELQGQQGALNIVTSLGSTLAFCISWNSRSASLQRLAWLYPEIMALQAMTSL</sequence>
<evidence type="ECO:0000259" key="1">
    <source>
        <dbReference type="PROSITE" id="PS50801"/>
    </source>
</evidence>
<dbReference type="InterPro" id="IPR002645">
    <property type="entry name" value="STAS_dom"/>
</dbReference>
<evidence type="ECO:0000313" key="3">
    <source>
        <dbReference type="Proteomes" id="UP001188597"/>
    </source>
</evidence>
<feature type="domain" description="STAS" evidence="1">
    <location>
        <begin position="1"/>
        <end position="28"/>
    </location>
</feature>
<dbReference type="Gene3D" id="3.30.750.24">
    <property type="entry name" value="STAS domain"/>
    <property type="match status" value="1"/>
</dbReference>
<dbReference type="EMBL" id="JAVXUP010002833">
    <property type="protein sequence ID" value="KAK3001182.1"/>
    <property type="molecule type" value="Genomic_DNA"/>
</dbReference>
<comment type="caution">
    <text evidence="2">The sequence shown here is derived from an EMBL/GenBank/DDBJ whole genome shotgun (WGS) entry which is preliminary data.</text>
</comment>
<organism evidence="2 3">
    <name type="scientific">Escallonia herrerae</name>
    <dbReference type="NCBI Taxonomy" id="1293975"/>
    <lineage>
        <taxon>Eukaryota</taxon>
        <taxon>Viridiplantae</taxon>
        <taxon>Streptophyta</taxon>
        <taxon>Embryophyta</taxon>
        <taxon>Tracheophyta</taxon>
        <taxon>Spermatophyta</taxon>
        <taxon>Magnoliopsida</taxon>
        <taxon>eudicotyledons</taxon>
        <taxon>Gunneridae</taxon>
        <taxon>Pentapetalae</taxon>
        <taxon>asterids</taxon>
        <taxon>campanulids</taxon>
        <taxon>Escalloniales</taxon>
        <taxon>Escalloniaceae</taxon>
        <taxon>Escallonia</taxon>
    </lineage>
</organism>
<protein>
    <recommendedName>
        <fullName evidence="1">STAS domain-containing protein</fullName>
    </recommendedName>
</protein>
<dbReference type="PROSITE" id="PS50801">
    <property type="entry name" value="STAS"/>
    <property type="match status" value="1"/>
</dbReference>
<dbReference type="InterPro" id="IPR036513">
    <property type="entry name" value="STAS_dom_sf"/>
</dbReference>
<keyword evidence="3" id="KW-1185">Reference proteome</keyword>
<dbReference type="AlphaFoldDB" id="A0AA88V3L5"/>